<dbReference type="AlphaFoldDB" id="R4XGL4"/>
<comment type="caution">
    <text evidence="2">The sequence shown here is derived from an EMBL/GenBank/DDBJ whole genome shotgun (WGS) entry which is preliminary data.</text>
</comment>
<dbReference type="EMBL" id="CAHR02000310">
    <property type="protein sequence ID" value="CCG84797.1"/>
    <property type="molecule type" value="Genomic_DNA"/>
</dbReference>
<reference evidence="2 3" key="1">
    <citation type="journal article" date="2013" name="MBio">
        <title>Genome sequencing of the plant pathogen Taphrina deformans, the causal agent of peach leaf curl.</title>
        <authorList>
            <person name="Cisse O.H."/>
            <person name="Almeida J.M.G.C.F."/>
            <person name="Fonseca A."/>
            <person name="Kumar A.A."/>
            <person name="Salojaervi J."/>
            <person name="Overmyer K."/>
            <person name="Hauser P.M."/>
            <person name="Pagni M."/>
        </authorList>
    </citation>
    <scope>NUCLEOTIDE SEQUENCE [LARGE SCALE GENOMIC DNA]</scope>
    <source>
        <strain evidence="3">PYCC 5710 / ATCC 11124 / CBS 356.35 / IMI 108563 / JCM 9778 / NBRC 8474</strain>
    </source>
</reference>
<dbReference type="GO" id="GO:0033167">
    <property type="term" value="C:ARC complex"/>
    <property type="evidence" value="ECO:0007669"/>
    <property type="project" value="InterPro"/>
</dbReference>
<gene>
    <name evidence="2" type="ORF">TAPDE_005336</name>
</gene>
<dbReference type="InterPro" id="IPR018606">
    <property type="entry name" value="Arb1"/>
</dbReference>
<name>R4XGL4_TAPDE</name>
<feature type="compositionally biased region" description="Basic residues" evidence="1">
    <location>
        <begin position="14"/>
        <end position="28"/>
    </location>
</feature>
<dbReference type="Pfam" id="PF09692">
    <property type="entry name" value="Arb1"/>
    <property type="match status" value="1"/>
</dbReference>
<protein>
    <submittedName>
        <fullName evidence="2">Uncharacterized protein</fullName>
    </submittedName>
</protein>
<dbReference type="OrthoDB" id="435402at2759"/>
<dbReference type="Proteomes" id="UP000013776">
    <property type="component" value="Unassembled WGS sequence"/>
</dbReference>
<evidence type="ECO:0000313" key="2">
    <source>
        <dbReference type="EMBL" id="CCG84797.1"/>
    </source>
</evidence>
<dbReference type="VEuPathDB" id="FungiDB:TAPDE_005336"/>
<dbReference type="GO" id="GO:0031047">
    <property type="term" value="P:regulatory ncRNA-mediated gene silencing"/>
    <property type="evidence" value="ECO:0007669"/>
    <property type="project" value="InterPro"/>
</dbReference>
<dbReference type="STRING" id="1097556.R4XGL4"/>
<feature type="compositionally biased region" description="Basic and acidic residues" evidence="1">
    <location>
        <begin position="1"/>
        <end position="11"/>
    </location>
</feature>
<accession>R4XGL4</accession>
<proteinExistence type="predicted"/>
<feature type="region of interest" description="Disordered" evidence="1">
    <location>
        <begin position="1"/>
        <end position="30"/>
    </location>
</feature>
<dbReference type="eggNOG" id="ENOG502S1Z5">
    <property type="taxonomic scope" value="Eukaryota"/>
</dbReference>
<sequence length="330" mass="36790">MDRLAEYEQLNKKSTPKKSKSAKQRQRVLHTSTATGFEEFFAECPLSEQDSQTEHQLYATENSPSERMERCVQRNLDVPFWRKNVFDAWLTLGGIKTGQKDYLGARGAQKADCDLTQRLQALDFVDEPDYTDVVDFAGLARAFFGSRCLAASGSSPDVVRQAPEVIINFLKYVNKHDVLPEYCDDINAAIGVAELAAIELVAAKQFSLSAPGELNVALSIHCGGYYQELCNNDWNDDGNSSSEVVDQAAARLARCLPNLYIAPGVLRKESGMPVEVVEIAPFNEHVWLMKLKPWTIPGANKEEQYKTDLHEIQVFCESNSATSVFVGMHL</sequence>
<organism evidence="2 3">
    <name type="scientific">Taphrina deformans (strain PYCC 5710 / ATCC 11124 / CBS 356.35 / IMI 108563 / JCM 9778 / NBRC 8474)</name>
    <name type="common">Peach leaf curl fungus</name>
    <name type="synonym">Lalaria deformans</name>
    <dbReference type="NCBI Taxonomy" id="1097556"/>
    <lineage>
        <taxon>Eukaryota</taxon>
        <taxon>Fungi</taxon>
        <taxon>Dikarya</taxon>
        <taxon>Ascomycota</taxon>
        <taxon>Taphrinomycotina</taxon>
        <taxon>Taphrinomycetes</taxon>
        <taxon>Taphrinales</taxon>
        <taxon>Taphrinaceae</taxon>
        <taxon>Taphrina</taxon>
    </lineage>
</organism>
<evidence type="ECO:0000256" key="1">
    <source>
        <dbReference type="SAM" id="MobiDB-lite"/>
    </source>
</evidence>
<keyword evidence="3" id="KW-1185">Reference proteome</keyword>
<evidence type="ECO:0000313" key="3">
    <source>
        <dbReference type="Proteomes" id="UP000013776"/>
    </source>
</evidence>